<feature type="compositionally biased region" description="Polar residues" evidence="1">
    <location>
        <begin position="718"/>
        <end position="741"/>
    </location>
</feature>
<dbReference type="RefSeq" id="XP_066918639.1">
    <property type="nucleotide sequence ID" value="XM_067062538.1"/>
</dbReference>
<feature type="signal peptide" evidence="3">
    <location>
        <begin position="1"/>
        <end position="17"/>
    </location>
</feature>
<keyword evidence="3" id="KW-0732">Signal</keyword>
<feature type="compositionally biased region" description="Polar residues" evidence="1">
    <location>
        <begin position="652"/>
        <end position="670"/>
    </location>
</feature>
<keyword evidence="2" id="KW-0472">Membrane</keyword>
<feature type="chain" id="PRO_5029825027" evidence="3">
    <location>
        <begin position="18"/>
        <end position="1143"/>
    </location>
</feature>
<feature type="compositionally biased region" description="Polar residues" evidence="1">
    <location>
        <begin position="627"/>
        <end position="643"/>
    </location>
</feature>
<dbReference type="AlphaFoldDB" id="A0A7M5V715"/>
<accession>A0A7M5V715</accession>
<dbReference type="OrthoDB" id="5956805at2759"/>
<dbReference type="GeneID" id="136805945"/>
<reference evidence="4" key="1">
    <citation type="submission" date="2021-01" db="UniProtKB">
        <authorList>
            <consortium name="EnsemblMetazoa"/>
        </authorList>
    </citation>
    <scope>IDENTIFICATION</scope>
</reference>
<feature type="transmembrane region" description="Helical" evidence="2">
    <location>
        <begin position="1104"/>
        <end position="1128"/>
    </location>
</feature>
<feature type="compositionally biased region" description="Basic residues" evidence="1">
    <location>
        <begin position="614"/>
        <end position="623"/>
    </location>
</feature>
<protein>
    <submittedName>
        <fullName evidence="4">Uncharacterized protein</fullName>
    </submittedName>
</protein>
<evidence type="ECO:0000313" key="5">
    <source>
        <dbReference type="Proteomes" id="UP000594262"/>
    </source>
</evidence>
<evidence type="ECO:0000313" key="4">
    <source>
        <dbReference type="EnsemblMetazoa" id="CLYHEMP004559.1"/>
    </source>
</evidence>
<evidence type="ECO:0000256" key="2">
    <source>
        <dbReference type="SAM" id="Phobius"/>
    </source>
</evidence>
<dbReference type="Proteomes" id="UP000594262">
    <property type="component" value="Unplaced"/>
</dbReference>
<feature type="transmembrane region" description="Helical" evidence="2">
    <location>
        <begin position="930"/>
        <end position="951"/>
    </location>
</feature>
<keyword evidence="2" id="KW-0812">Transmembrane</keyword>
<feature type="transmembrane region" description="Helical" evidence="2">
    <location>
        <begin position="957"/>
        <end position="977"/>
    </location>
</feature>
<feature type="transmembrane region" description="Helical" evidence="2">
    <location>
        <begin position="826"/>
        <end position="846"/>
    </location>
</feature>
<evidence type="ECO:0000256" key="1">
    <source>
        <dbReference type="SAM" id="MobiDB-lite"/>
    </source>
</evidence>
<evidence type="ECO:0000256" key="3">
    <source>
        <dbReference type="SAM" id="SignalP"/>
    </source>
</evidence>
<dbReference type="EnsemblMetazoa" id="CLYHEMT004559.1">
    <property type="protein sequence ID" value="CLYHEMP004559.1"/>
    <property type="gene ID" value="CLYHEMG004559"/>
</dbReference>
<organism evidence="4 5">
    <name type="scientific">Clytia hemisphaerica</name>
    <dbReference type="NCBI Taxonomy" id="252671"/>
    <lineage>
        <taxon>Eukaryota</taxon>
        <taxon>Metazoa</taxon>
        <taxon>Cnidaria</taxon>
        <taxon>Hydrozoa</taxon>
        <taxon>Hydroidolina</taxon>
        <taxon>Leptothecata</taxon>
        <taxon>Obeliida</taxon>
        <taxon>Clytiidae</taxon>
        <taxon>Clytia</taxon>
    </lineage>
</organism>
<feature type="region of interest" description="Disordered" evidence="1">
    <location>
        <begin position="614"/>
        <end position="741"/>
    </location>
</feature>
<feature type="transmembrane region" description="Helical" evidence="2">
    <location>
        <begin position="1046"/>
        <end position="1067"/>
    </location>
</feature>
<keyword evidence="2" id="KW-1133">Transmembrane helix</keyword>
<sequence>MMARLLNLWILLPVVITNIKISEQLPDFDVNVSQNKGTDYEDCSARSSPCRTLNYALRKCKDNEERIGLCHLIIDGGNSDSRSIYHIDAAKNVTISYKYRLSMEAFDPNVKPIVTCNVTKSGETCMDIEVTELKFSSVDFVGDSKTTRSIFTIVTEGPGFGFLNVEYCSFKDFDMSIRPSKSGSVSQSTFINTRIMKYTGESKPYMFEKGTVFQSSYLEGQFINLESITMYNSSAAIGGYVIEDSKFVGSYYDQDQKTFLPQLKLINSLSISSTTFSDAINGAIEMVNNQGYIVLTSLIFDENKRLYDSDKSIVHFENAGTLEIHGCIFKRNYAPVKPGNNLDITKEFSTEITDEMKLYSEKSIVHIVNTNSITIIGCQFQDNYAPMTAGNNLYIANEHSAETTLDLHAVMISNSFPDQYSLMKIKNITIQPDESWTFDCPPNTEVQYRYTNTIFEYFCLSMKDGIYSTQKSTLSWSNGSFHVENVPIFECPNEAEWTTKGIKSKGNYWGYINNQTGEINFLRCPSTYCCKSLGHCTSYDTCRNGRTGQLCGSCPEGTSISIFDGLRCTGNSCDNQMIWIVIAIDSVVTLLIFIFSHKIFSIFSSLGRERKSYKAMRPRRYRPLRNISDNDQPIKQIEGPTSNDDQRHQIEGSRQNDPNKAQSVEQNLENEVSREQSLPKHGQPLKDYSLESDSESESQSNILAITEHNAHSEHGRTPHNTADMNELCQNQPDENGSYLSDSYNYTNEQPIKHDNAASTQAIIKILFNFYQMAGLILLQTPVQSSKLIPTNIFITLFSLKLQLPSLPWNACPFQTRDIFLIEFIKITPLLLTIALLFIILTLLTVFQRIKRVSKPNEEEDFHQHADGYKKLPLTMRLKCVYAQLLCFGHTSITLLSFQFLHRVTIDEQQYHFIDATIQFTYESHITMASLLILLLWSMPFIFVLYIASIWLEDCKITPNQFLIILTFPPLVILWWCYNKRIVQNAQLNARDAKTAKHLLDIIHRPCTLQTNSDKGKIKMVTESFYLTSRFLLVVACTFAIRAEDRLWSVTVCLLMHLVCVHTLNPFVTKPLNTFESTCIMSLVLMNMTSYIIQSSLVEHIVVGAISGTIVLSFAPFNVYVLVCVVDFIHDKGIDFYIKKQNTK</sequence>
<name>A0A7M5V715_9CNID</name>
<proteinExistence type="predicted"/>
<keyword evidence="5" id="KW-1185">Reference proteome</keyword>